<organism evidence="1 2">
    <name type="scientific">Rhizomicrobium palustre</name>
    <dbReference type="NCBI Taxonomy" id="189966"/>
    <lineage>
        <taxon>Bacteria</taxon>
        <taxon>Pseudomonadati</taxon>
        <taxon>Pseudomonadota</taxon>
        <taxon>Alphaproteobacteria</taxon>
        <taxon>Micropepsales</taxon>
        <taxon>Micropepsaceae</taxon>
        <taxon>Rhizomicrobium</taxon>
    </lineage>
</organism>
<gene>
    <name evidence="1" type="ORF">FHS83_003155</name>
</gene>
<reference evidence="1 2" key="1">
    <citation type="submission" date="2020-03" db="EMBL/GenBank/DDBJ databases">
        <title>Genomic Encyclopedia of Type Strains, Phase IV (KMG-IV): sequencing the most valuable type-strain genomes for metagenomic binning, comparative biology and taxonomic classification.</title>
        <authorList>
            <person name="Goeker M."/>
        </authorList>
    </citation>
    <scope>NUCLEOTIDE SEQUENCE [LARGE SCALE GENOMIC DNA]</scope>
    <source>
        <strain evidence="1 2">DSM 19867</strain>
    </source>
</reference>
<keyword evidence="2" id="KW-1185">Reference proteome</keyword>
<dbReference type="Gene3D" id="3.40.50.2000">
    <property type="entry name" value="Glycogen Phosphorylase B"/>
    <property type="match status" value="1"/>
</dbReference>
<evidence type="ECO:0000313" key="1">
    <source>
        <dbReference type="EMBL" id="NIK89837.1"/>
    </source>
</evidence>
<dbReference type="EMBL" id="JAASRM010000001">
    <property type="protein sequence ID" value="NIK89837.1"/>
    <property type="molecule type" value="Genomic_DNA"/>
</dbReference>
<protein>
    <recommendedName>
        <fullName evidence="3">Glycosyltransferase</fullName>
    </recommendedName>
</protein>
<evidence type="ECO:0008006" key="3">
    <source>
        <dbReference type="Google" id="ProtNLM"/>
    </source>
</evidence>
<proteinExistence type="predicted"/>
<evidence type="ECO:0000313" key="2">
    <source>
        <dbReference type="Proteomes" id="UP000570514"/>
    </source>
</evidence>
<comment type="caution">
    <text evidence="1">The sequence shown here is derived from an EMBL/GenBank/DDBJ whole genome shotgun (WGS) entry which is preliminary data.</text>
</comment>
<sequence>MTAPLVLFFNGTFVNVENGAHARMRNLLRWAMTQFSNLVLYSFADHPDCPWGEKEIALFYRDYPGVELVLDRRSKALDRATKLKNACLTLAPRFAGEVLRWHVKGATPGFDRLKARGARTMIVNYADAISQLNGVDPADCIIETHDLKFLHYAKKFSRPVWDGRVMGKLRSEAYVLNAAGGLIAIAPPESAMFRLWFPHTPVFYVPSYPEAAAVSARARMAARYDLLFVGSENHFNVDGITAFLAANAAWLSRYRIALAGRVCAVQSVRDLAAQNANITLLGFVKDLEEVYGAAWAAISPVEGTGLKMKVVEALRYGKPVFASAHSANSLPPGSEGCVFPLNEASIARLFKNIPAYEAACLSALAYGAAIDGAGESEKLRALLVERMESSVRRAALEPHAVLAEAVL</sequence>
<dbReference type="Pfam" id="PF13692">
    <property type="entry name" value="Glyco_trans_1_4"/>
    <property type="match status" value="1"/>
</dbReference>
<accession>A0A846N408</accession>
<name>A0A846N408_9PROT</name>
<dbReference type="RefSeq" id="WP_167083892.1">
    <property type="nucleotide sequence ID" value="NZ_BAAADC010000001.1"/>
</dbReference>
<dbReference type="Proteomes" id="UP000570514">
    <property type="component" value="Unassembled WGS sequence"/>
</dbReference>
<dbReference type="SUPFAM" id="SSF53756">
    <property type="entry name" value="UDP-Glycosyltransferase/glycogen phosphorylase"/>
    <property type="match status" value="1"/>
</dbReference>
<dbReference type="AlphaFoldDB" id="A0A846N408"/>